<evidence type="ECO:0000313" key="5">
    <source>
        <dbReference type="Proteomes" id="UP000465112"/>
    </source>
</evidence>
<dbReference type="PROSITE" id="PS50041">
    <property type="entry name" value="C_TYPE_LECTIN_2"/>
    <property type="match status" value="5"/>
</dbReference>
<evidence type="ECO:0000259" key="3">
    <source>
        <dbReference type="PROSITE" id="PS50041"/>
    </source>
</evidence>
<dbReference type="PROSITE" id="PS00615">
    <property type="entry name" value="C_TYPE_LECTIN_1"/>
    <property type="match status" value="2"/>
</dbReference>
<dbReference type="AlphaFoldDB" id="A0A6A5ET29"/>
<dbReference type="InterPro" id="IPR018378">
    <property type="entry name" value="C-type_lectin_CS"/>
</dbReference>
<keyword evidence="2" id="KW-0732">Signal</keyword>
<dbReference type="Gene3D" id="3.10.100.10">
    <property type="entry name" value="Mannose-Binding Protein A, subunit A"/>
    <property type="match status" value="5"/>
</dbReference>
<feature type="domain" description="C-type lectin" evidence="3">
    <location>
        <begin position="266"/>
        <end position="376"/>
    </location>
</feature>
<sequence>MQWSLLVLIVMGQCSSIGGQLYDYHFIGENKTWKEAQEYCRKNHTDLATVSNQTDMKRLLNSTTARYADGAWIGLQENTTNIVWRWSQPRVEFNKSESNWYQGQPNNVDDQEICVRMNGGTWDDDSCSNSYEFICYDENRKSGKTFFISHNKMNWPEAQRFCKENYTDLISGVKQLEDFKTQRQNDAEPFWIGLFRHCWSWSDGSSFSFRSWDKGQPEKTGAVTTSNKKCATTTLDGKWSSDDCDNKKPFFCNCQSSSIGGQLCDYHFIGEKKTWKEAQEYCRKNHTDLATVANQTDMKRLHYNLLYPAGAWIGLHDKTPNFVWRWSQSGVEFKESESEWSPGQLNNVGDQENCVRMKNDIWDDDSCTTTYKFICYDEHKKTGKTFYISDDKKTWLDAQRFCREQYTDLISGVQQIEDFETQRQNEAEPFWIGLFRDSFWSWSDGSSFSFRSWDQGQPEKTCAMTTSDGKWSSDDCNKTKPFFCYNDSVILINQSMIWEDALYYCRHHHGDLVSITNQDDQRWVQERAKMASTPHVWMGLRYTCTLDFWFWVSDETVHYKNWALPQSGNDCNMSGAMDRNGTWVKLIDDDHQLNFICSK</sequence>
<keyword evidence="1" id="KW-1015">Disulfide bond</keyword>
<evidence type="ECO:0000313" key="4">
    <source>
        <dbReference type="EMBL" id="KAF1385226.1"/>
    </source>
</evidence>
<dbReference type="CDD" id="cd00037">
    <property type="entry name" value="CLECT"/>
    <property type="match status" value="1"/>
</dbReference>
<dbReference type="InterPro" id="IPR001304">
    <property type="entry name" value="C-type_lectin-like"/>
</dbReference>
<evidence type="ECO:0000256" key="1">
    <source>
        <dbReference type="ARBA" id="ARBA00023157"/>
    </source>
</evidence>
<organism evidence="4 5">
    <name type="scientific">Perca fluviatilis</name>
    <name type="common">European perch</name>
    <dbReference type="NCBI Taxonomy" id="8168"/>
    <lineage>
        <taxon>Eukaryota</taxon>
        <taxon>Metazoa</taxon>
        <taxon>Chordata</taxon>
        <taxon>Craniata</taxon>
        <taxon>Vertebrata</taxon>
        <taxon>Euteleostomi</taxon>
        <taxon>Actinopterygii</taxon>
        <taxon>Neopterygii</taxon>
        <taxon>Teleostei</taxon>
        <taxon>Neoteleostei</taxon>
        <taxon>Acanthomorphata</taxon>
        <taxon>Eupercaria</taxon>
        <taxon>Perciformes</taxon>
        <taxon>Percoidei</taxon>
        <taxon>Percidae</taxon>
        <taxon>Percinae</taxon>
        <taxon>Perca</taxon>
    </lineage>
</organism>
<dbReference type="SUPFAM" id="SSF56436">
    <property type="entry name" value="C-type lectin-like"/>
    <property type="match status" value="5"/>
</dbReference>
<dbReference type="PANTHER" id="PTHR45784:SF3">
    <property type="entry name" value="C-TYPE LECTIN DOMAIN FAMILY 4 MEMBER K-LIKE-RELATED"/>
    <property type="match status" value="1"/>
</dbReference>
<reference evidence="4 5" key="1">
    <citation type="submission" date="2019-06" db="EMBL/GenBank/DDBJ databases">
        <title>A chromosome-scale genome assembly of the European perch, Perca fluviatilis.</title>
        <authorList>
            <person name="Roques C."/>
            <person name="Zahm M."/>
            <person name="Cabau C."/>
            <person name="Klopp C."/>
            <person name="Bouchez O."/>
            <person name="Donnadieu C."/>
            <person name="Kuhl H."/>
            <person name="Gislard M."/>
            <person name="Guendouz S."/>
            <person name="Journot L."/>
            <person name="Haffray P."/>
            <person name="Bestin A."/>
            <person name="Morvezen R."/>
            <person name="Feron R."/>
            <person name="Wen M."/>
            <person name="Jouanno E."/>
            <person name="Herpin A."/>
            <person name="Schartl M."/>
            <person name="Postlethwait J."/>
            <person name="Schaerlinger B."/>
            <person name="Chardard D."/>
            <person name="Lecocq T."/>
            <person name="Poncet C."/>
            <person name="Jaffrelo L."/>
            <person name="Lampietro C."/>
            <person name="Guiguen Y."/>
        </authorList>
    </citation>
    <scope>NUCLEOTIDE SEQUENCE [LARGE SCALE GENOMIC DNA]</scope>
    <source>
        <tissue evidence="4">Blood</tissue>
    </source>
</reference>
<accession>A0A6A5ET29</accession>
<evidence type="ECO:0000256" key="2">
    <source>
        <dbReference type="SAM" id="SignalP"/>
    </source>
</evidence>
<keyword evidence="5" id="KW-1185">Reference proteome</keyword>
<dbReference type="InterPro" id="IPR016187">
    <property type="entry name" value="CTDL_fold"/>
</dbReference>
<dbReference type="SMART" id="SM00034">
    <property type="entry name" value="CLECT"/>
    <property type="match status" value="5"/>
</dbReference>
<feature type="domain" description="C-type lectin" evidence="3">
    <location>
        <begin position="484"/>
        <end position="583"/>
    </location>
</feature>
<feature type="domain" description="C-type lectin" evidence="3">
    <location>
        <begin position="381"/>
        <end position="485"/>
    </location>
</feature>
<feature type="domain" description="C-type lectin" evidence="3">
    <location>
        <begin position="141"/>
        <end position="253"/>
    </location>
</feature>
<dbReference type="Pfam" id="PF00059">
    <property type="entry name" value="Lectin_C"/>
    <property type="match status" value="5"/>
</dbReference>
<name>A0A6A5ET29_PERFL</name>
<dbReference type="Proteomes" id="UP000465112">
    <property type="component" value="Chromosome 9"/>
</dbReference>
<dbReference type="EMBL" id="VHII01000009">
    <property type="protein sequence ID" value="KAF1385226.1"/>
    <property type="molecule type" value="Genomic_DNA"/>
</dbReference>
<gene>
    <name evidence="4" type="ORF">PFLUV_G00105530</name>
</gene>
<protein>
    <recommendedName>
        <fullName evidence="3">C-type lectin domain-containing protein</fullName>
    </recommendedName>
</protein>
<comment type="caution">
    <text evidence="4">The sequence shown here is derived from an EMBL/GenBank/DDBJ whole genome shotgun (WGS) entry which is preliminary data.</text>
</comment>
<feature type="domain" description="C-type lectin" evidence="3">
    <location>
        <begin position="24"/>
        <end position="136"/>
    </location>
</feature>
<feature type="chain" id="PRO_5025390262" description="C-type lectin domain-containing protein" evidence="2">
    <location>
        <begin position="20"/>
        <end position="599"/>
    </location>
</feature>
<dbReference type="InterPro" id="IPR016186">
    <property type="entry name" value="C-type_lectin-like/link_sf"/>
</dbReference>
<proteinExistence type="predicted"/>
<dbReference type="PANTHER" id="PTHR45784">
    <property type="entry name" value="C-TYPE LECTIN DOMAIN FAMILY 20 MEMBER A-RELATED"/>
    <property type="match status" value="1"/>
</dbReference>
<feature type="signal peptide" evidence="2">
    <location>
        <begin position="1"/>
        <end position="19"/>
    </location>
</feature>